<comment type="similarity">
    <text evidence="1">Belongs to the TCL1 family.</text>
</comment>
<keyword evidence="3" id="KW-1185">Reference proteome</keyword>
<dbReference type="InterPro" id="IPR036672">
    <property type="entry name" value="TCL1_MTCP1_sf"/>
</dbReference>
<dbReference type="AlphaFoldDB" id="S7MT61"/>
<dbReference type="Gene3D" id="2.40.15.10">
    <property type="entry name" value="TCL1/MTCP1"/>
    <property type="match status" value="1"/>
</dbReference>
<protein>
    <submittedName>
        <fullName evidence="2">T-cell leukemia/lymphoma protein 1A</fullName>
    </submittedName>
</protein>
<name>S7MT61_MYOBR</name>
<reference evidence="2 3" key="1">
    <citation type="journal article" date="2013" name="Nat. Commun.">
        <title>Genome analysis reveals insights into physiology and longevity of the Brandt's bat Myotis brandtii.</title>
        <authorList>
            <person name="Seim I."/>
            <person name="Fang X."/>
            <person name="Xiong Z."/>
            <person name="Lobanov A.V."/>
            <person name="Huang Z."/>
            <person name="Ma S."/>
            <person name="Feng Y."/>
            <person name="Turanov A.A."/>
            <person name="Zhu Y."/>
            <person name="Lenz T.L."/>
            <person name="Gerashchenko M.V."/>
            <person name="Fan D."/>
            <person name="Hee Yim S."/>
            <person name="Yao X."/>
            <person name="Jordan D."/>
            <person name="Xiong Y."/>
            <person name="Ma Y."/>
            <person name="Lyapunov A.N."/>
            <person name="Chen G."/>
            <person name="Kulakova O.I."/>
            <person name="Sun Y."/>
            <person name="Lee S.G."/>
            <person name="Bronson R.T."/>
            <person name="Moskalev A.A."/>
            <person name="Sunyaev S.R."/>
            <person name="Zhang G."/>
            <person name="Krogh A."/>
            <person name="Wang J."/>
            <person name="Gladyshev V.N."/>
        </authorList>
    </citation>
    <scope>NUCLEOTIDE SEQUENCE [LARGE SCALE GENOMIC DNA]</scope>
</reference>
<dbReference type="GO" id="GO:0043539">
    <property type="term" value="F:protein serine/threonine kinase activator activity"/>
    <property type="evidence" value="ECO:0007669"/>
    <property type="project" value="InterPro"/>
</dbReference>
<dbReference type="Pfam" id="PF01840">
    <property type="entry name" value="TCL1_MTCP1"/>
    <property type="match status" value="1"/>
</dbReference>
<proteinExistence type="inferred from homology"/>
<dbReference type="InterPro" id="IPR004832">
    <property type="entry name" value="TCL1_MTCP1"/>
</dbReference>
<organism evidence="2 3">
    <name type="scientific">Myotis brandtii</name>
    <name type="common">Brandt's bat</name>
    <dbReference type="NCBI Taxonomy" id="109478"/>
    <lineage>
        <taxon>Eukaryota</taxon>
        <taxon>Metazoa</taxon>
        <taxon>Chordata</taxon>
        <taxon>Craniata</taxon>
        <taxon>Vertebrata</taxon>
        <taxon>Euteleostomi</taxon>
        <taxon>Mammalia</taxon>
        <taxon>Eutheria</taxon>
        <taxon>Laurasiatheria</taxon>
        <taxon>Chiroptera</taxon>
        <taxon>Yangochiroptera</taxon>
        <taxon>Vespertilionidae</taxon>
        <taxon>Myotis</taxon>
    </lineage>
</organism>
<evidence type="ECO:0000313" key="3">
    <source>
        <dbReference type="Proteomes" id="UP000052978"/>
    </source>
</evidence>
<evidence type="ECO:0000256" key="1">
    <source>
        <dbReference type="ARBA" id="ARBA00006399"/>
    </source>
</evidence>
<dbReference type="PANTHER" id="PTHR14060">
    <property type="entry name" value="PROTEIN P13 MTCP-1"/>
    <property type="match status" value="1"/>
</dbReference>
<dbReference type="SUPFAM" id="SSF50904">
    <property type="entry name" value="Oncogene products"/>
    <property type="match status" value="1"/>
</dbReference>
<evidence type="ECO:0000313" key="2">
    <source>
        <dbReference type="EMBL" id="EPQ07621.1"/>
    </source>
</evidence>
<dbReference type="Proteomes" id="UP000052978">
    <property type="component" value="Unassembled WGS sequence"/>
</dbReference>
<dbReference type="EMBL" id="KE162262">
    <property type="protein sequence ID" value="EPQ07621.1"/>
    <property type="molecule type" value="Genomic_DNA"/>
</dbReference>
<dbReference type="PANTHER" id="PTHR14060:SF4">
    <property type="entry name" value="T-CELL LEUKEMIA_LYMPHOMA PROTEIN 1A"/>
    <property type="match status" value="1"/>
</dbReference>
<sequence>MTPTDHQGQMLMAGVVHLWRTEVARGSENYDYCSLDHGGVMAELPSKVHLTSHPKCLRIRGPSVYEYENYRTWLHLVMDTGVLHVHLRQEDIPSGHISLTTSPLTSITMPWMWMLHSGRQYVDPMGQFWHIVHHVKENGVQEMILELMDDS</sequence>
<accession>S7MT61</accession>
<gene>
    <name evidence="2" type="ORF">D623_10001220</name>
</gene>